<feature type="region of interest" description="Disordered" evidence="1">
    <location>
        <begin position="551"/>
        <end position="576"/>
    </location>
</feature>
<feature type="compositionally biased region" description="Polar residues" evidence="1">
    <location>
        <begin position="1345"/>
        <end position="1356"/>
    </location>
</feature>
<feature type="compositionally biased region" description="Polar residues" evidence="1">
    <location>
        <begin position="991"/>
        <end position="1009"/>
    </location>
</feature>
<feature type="region of interest" description="Disordered" evidence="1">
    <location>
        <begin position="1345"/>
        <end position="1368"/>
    </location>
</feature>
<dbReference type="OrthoDB" id="1630099at2759"/>
<reference evidence="3 4" key="1">
    <citation type="submission" date="2025-04" db="UniProtKB">
        <authorList>
            <consortium name="RefSeq"/>
        </authorList>
    </citation>
    <scope>IDENTIFICATION</scope>
    <source>
        <strain evidence="3 4">OHB3-1</strain>
    </source>
</reference>
<name>A0A6J1C6H1_MOMCH</name>
<feature type="region of interest" description="Disordered" evidence="1">
    <location>
        <begin position="676"/>
        <end position="699"/>
    </location>
</feature>
<dbReference type="RefSeq" id="XP_022137396.1">
    <property type="nucleotide sequence ID" value="XM_022281704.1"/>
</dbReference>
<evidence type="ECO:0000313" key="2">
    <source>
        <dbReference type="Proteomes" id="UP000504603"/>
    </source>
</evidence>
<feature type="compositionally biased region" description="Polar residues" evidence="1">
    <location>
        <begin position="1740"/>
        <end position="1752"/>
    </location>
</feature>
<feature type="region of interest" description="Disordered" evidence="1">
    <location>
        <begin position="822"/>
        <end position="851"/>
    </location>
</feature>
<keyword evidence="2" id="KW-1185">Reference proteome</keyword>
<feature type="region of interest" description="Disordered" evidence="1">
    <location>
        <begin position="502"/>
        <end position="538"/>
    </location>
</feature>
<gene>
    <name evidence="3 4" type="primary">LOC111008857</name>
</gene>
<feature type="compositionally biased region" description="Polar residues" evidence="1">
    <location>
        <begin position="894"/>
        <end position="905"/>
    </location>
</feature>
<sequence length="1777" mass="194269">MPGNEVGDRVHNFFGQENLYQGQHQSQAADGSWVGLSNNLWVRNQREISSPFISNLKNYNAHQPDSGGLGQPSHSLHGLNFSQSYISPEIGRSESQNQHQTLNGYAAGHQLIHARQIEANFLGADTVSDRHITPRGLSIHEAQQVNNPELSKKNVARLENTDSPVNFDFFGGQQQLSGRNSSVTQILPKQQPGNPDMQLLQQQAILSHIQELQRQHQFQEQEARQHVSMNQMSSNSKQAAGNHSATLIDGIPVNELSTSPWQPQHMVNNANSLQHGLSTPMQGPSSGFGFPSEQQQALRLMGLIPEQVDQSLYGVPISSASSFLGSNSPIPSDKPAMQQLSVSNNPILGSHYTAYPDQVSMQDGMAVRQDFQGKSMFGMSSQGLNGGLNSENLQHVNLQQRNASMQEFSSRQEFDGRSEVSQEKTMAQVAPSQNVATLDPTEEKILYGSDDNLWDAFGRTDNISSGGYNMTDASDFNSGYSFLQSGSWSALMQSAVAETSSGDVGVQEGWGGLNTHNSGPSNGNQQPSDANDGGKLQPVWVDNNLQTLNSRHSSASAEANNRSNNYVNSANVSGFQQPGQRTFFQQTEGFQNNSSQSLTPPSLEGERKWIDRNLPQKSLCEGRNLSENEGNISGVEINADNMSGSWIHQQNVSSYNSQPCKPNGWSYIEPMFSHGGNSMKNHENHNMSQTSQSGDHKRSIREEMGSATFKQNHDSVPNPTDELQRANPAVENSQVYNEGSSLINNAAVANASSSRDDLGSRQQNPSNRNLSFWKDATSSMDLKESVFPAKYQHHLDKGSQILESPGNSCLEKGATEMHEIENSNASDTQTSSGSKQKVGGNTVRKPSVTRRFQYHPMGNFDIDVEPSFGTSHATQPQASVQHNSHGFKGGELSNFRQSKSGTDGNSMEVEKNDMRAFGDIPSKRMLPPFGSRFSSSLDKLAGHDVRHATLPSSQNMLELLHKVDQPREHGNATHSPSYRNPSSEMGEAETSDGSVGQTPRNQSSDSQVFGLQLGPPQRLSMQDAALSSHGSSPMVMSSTQSTSEIGERGHMLLAPVASRQRDLRNNVTGTSGHSGNKIPHINPQGNVAAVSQSAFPYPRNHFHNQHPVSNHSGNVFSDRIGIHSRNFEDSCERVENVPMASTDISRSLQMNLVSSADTSLSSQQSSGDKSHVQNPTQLAQELGSVPMSQRAAFSKLSSNEWANVTTQKHSLIAEPHKAASDLFKSHMHMDNSDKSFSGPKKIDSREKLELEAMPPGENSVNMQNIVGREKQMQESPGKQVSGGKSEISMQAISASGGLESAGNHSLGASPSNSMATRVNMDTFGHSLRPNISSQHHYSLLHQMQTMKSADNDPSNRSGKRFKGPDGGLDSQQVAMDGGQILSHGHNNAVRESLLNHASISRVDATSVNFSSKKGDAYVSSSNDIASCVRGEHSQISPQMAPSWFDQYGTFKNGQTLTVLTGSKSVTMKSLDQPSIVEKPADGFIAQNLVKQANASADGSEHNNAQDSSTLMTIEHRNLSSSQPLPLDFINQSLAAVRPKKRKSSAPELLPWNEEMTQSFRRLQDISMADVDWAQATNRLIEKKEDEVEMIDDGMMIKLKRRLNLNTQLVQQLIRSPPSATLSSDASLHYESMAYLASRLALGDACNIVPSTGTDNVLHPESRNLLPERPKVSGRTDDHKFIEVVEDFMSRVQKMENDLLRVEKRASILDLRVECQELEKFSVINRFAKFHSRGQVDGGEASSSSDVTTGSQKSCPQRYVTALPIPRNLPDRVQCLSL</sequence>
<evidence type="ECO:0000313" key="3">
    <source>
        <dbReference type="RefSeq" id="XP_022137395.1"/>
    </source>
</evidence>
<feature type="compositionally biased region" description="Polar residues" evidence="1">
    <location>
        <begin position="972"/>
        <end position="983"/>
    </location>
</feature>
<feature type="compositionally biased region" description="Low complexity" evidence="1">
    <location>
        <begin position="1155"/>
        <end position="1167"/>
    </location>
</feature>
<dbReference type="KEGG" id="mcha:111008857"/>
<dbReference type="GeneID" id="111008857"/>
<evidence type="ECO:0000313" key="4">
    <source>
        <dbReference type="RefSeq" id="XP_022137396.1"/>
    </source>
</evidence>
<feature type="compositionally biased region" description="Low complexity" evidence="1">
    <location>
        <begin position="551"/>
        <end position="573"/>
    </location>
</feature>
<dbReference type="Proteomes" id="UP000504603">
    <property type="component" value="Unplaced"/>
</dbReference>
<feature type="region of interest" description="Disordered" evidence="1">
    <location>
        <begin position="967"/>
        <end position="1013"/>
    </location>
</feature>
<accession>A0A6J1C6H1</accession>
<feature type="region of interest" description="Disordered" evidence="1">
    <location>
        <begin position="1733"/>
        <end position="1752"/>
    </location>
</feature>
<feature type="compositionally biased region" description="Polar residues" evidence="1">
    <location>
        <begin position="514"/>
        <end position="529"/>
    </location>
</feature>
<feature type="compositionally biased region" description="Polar residues" evidence="1">
    <location>
        <begin position="822"/>
        <end position="835"/>
    </location>
</feature>
<feature type="region of interest" description="Disordered" evidence="1">
    <location>
        <begin position="1155"/>
        <end position="1174"/>
    </location>
</feature>
<evidence type="ECO:0000256" key="1">
    <source>
        <dbReference type="SAM" id="MobiDB-lite"/>
    </source>
</evidence>
<organism evidence="2 4">
    <name type="scientific">Momordica charantia</name>
    <name type="common">Bitter gourd</name>
    <name type="synonym">Balsam pear</name>
    <dbReference type="NCBI Taxonomy" id="3673"/>
    <lineage>
        <taxon>Eukaryota</taxon>
        <taxon>Viridiplantae</taxon>
        <taxon>Streptophyta</taxon>
        <taxon>Embryophyta</taxon>
        <taxon>Tracheophyta</taxon>
        <taxon>Spermatophyta</taxon>
        <taxon>Magnoliopsida</taxon>
        <taxon>eudicotyledons</taxon>
        <taxon>Gunneridae</taxon>
        <taxon>Pentapetalae</taxon>
        <taxon>rosids</taxon>
        <taxon>fabids</taxon>
        <taxon>Cucurbitales</taxon>
        <taxon>Cucurbitaceae</taxon>
        <taxon>Momordiceae</taxon>
        <taxon>Momordica</taxon>
    </lineage>
</organism>
<protein>
    <submittedName>
        <fullName evidence="3 4">Uncharacterized protein LOC111008857</fullName>
    </submittedName>
</protein>
<proteinExistence type="predicted"/>
<dbReference type="PANTHER" id="PTHR31267">
    <property type="entry name" value="DENTIN SIALOPHOSPHOPROTEIN-LIKE PROTEIN"/>
    <property type="match status" value="1"/>
</dbReference>
<feature type="region of interest" description="Disordered" evidence="1">
    <location>
        <begin position="868"/>
        <end position="907"/>
    </location>
</feature>
<dbReference type="PANTHER" id="PTHR31267:SF7">
    <property type="entry name" value="DENTIN SIALOPHOSPHOPROTEIN-LIKE PROTEIN"/>
    <property type="match status" value="1"/>
</dbReference>
<dbReference type="RefSeq" id="XP_022137395.1">
    <property type="nucleotide sequence ID" value="XM_022281703.1"/>
</dbReference>
<feature type="compositionally biased region" description="Polar residues" evidence="1">
    <location>
        <begin position="868"/>
        <end position="884"/>
    </location>
</feature>